<dbReference type="GO" id="GO:0016787">
    <property type="term" value="F:hydrolase activity"/>
    <property type="evidence" value="ECO:0007669"/>
    <property type="project" value="UniProtKB-KW"/>
</dbReference>
<dbReference type="EMBL" id="JACHXN010000004">
    <property type="protein sequence ID" value="MBB3145337.1"/>
    <property type="molecule type" value="Genomic_DNA"/>
</dbReference>
<dbReference type="PANTHER" id="PTHR43569">
    <property type="entry name" value="AMIDOHYDROLASE"/>
    <property type="match status" value="1"/>
</dbReference>
<dbReference type="AlphaFoldDB" id="A0A839U4D2"/>
<gene>
    <name evidence="3" type="ORF">FHS21_001742</name>
</gene>
<dbReference type="Pfam" id="PF04909">
    <property type="entry name" value="Amidohydro_2"/>
    <property type="match status" value="1"/>
</dbReference>
<dbReference type="Gene3D" id="3.20.20.140">
    <property type="entry name" value="Metal-dependent hydrolases"/>
    <property type="match status" value="1"/>
</dbReference>
<dbReference type="InterPro" id="IPR052350">
    <property type="entry name" value="Metallo-dep_Lactonases"/>
</dbReference>
<evidence type="ECO:0000256" key="1">
    <source>
        <dbReference type="ARBA" id="ARBA00038310"/>
    </source>
</evidence>
<dbReference type="Proteomes" id="UP000554520">
    <property type="component" value="Unassembled WGS sequence"/>
</dbReference>
<evidence type="ECO:0000313" key="3">
    <source>
        <dbReference type="EMBL" id="MBB3145337.1"/>
    </source>
</evidence>
<evidence type="ECO:0000259" key="2">
    <source>
        <dbReference type="Pfam" id="PF04909"/>
    </source>
</evidence>
<proteinExistence type="inferred from homology"/>
<comment type="similarity">
    <text evidence="1">Belongs to the metallo-dependent hydrolases superfamily.</text>
</comment>
<accession>A0A839U4D2</accession>
<dbReference type="SUPFAM" id="SSF51556">
    <property type="entry name" value="Metallo-dependent hydrolases"/>
    <property type="match status" value="1"/>
</dbReference>
<dbReference type="InterPro" id="IPR006680">
    <property type="entry name" value="Amidohydro-rel"/>
</dbReference>
<dbReference type="RefSeq" id="WP_112530454.1">
    <property type="nucleotide sequence ID" value="NZ_JACHXN010000004.1"/>
</dbReference>
<evidence type="ECO:0000313" key="4">
    <source>
        <dbReference type="Proteomes" id="UP000554520"/>
    </source>
</evidence>
<reference evidence="3 4" key="1">
    <citation type="submission" date="2020-08" db="EMBL/GenBank/DDBJ databases">
        <title>Genomic Encyclopedia of Type Strains, Phase III (KMG-III): the genomes of soil and plant-associated and newly described type strains.</title>
        <authorList>
            <person name="Whitman W."/>
        </authorList>
    </citation>
    <scope>NUCLEOTIDE SEQUENCE [LARGE SCALE GENOMIC DNA]</scope>
    <source>
        <strain evidence="3 4">CECT 7015</strain>
    </source>
</reference>
<name>A0A839U4D2_9HYPH</name>
<feature type="domain" description="Amidohydrolase-related" evidence="2">
    <location>
        <begin position="7"/>
        <end position="282"/>
    </location>
</feature>
<comment type="caution">
    <text evidence="3">The sequence shown here is derived from an EMBL/GenBank/DDBJ whole genome shotgun (WGS) entry which is preliminary data.</text>
</comment>
<dbReference type="PANTHER" id="PTHR43569:SF2">
    <property type="entry name" value="AMIDOHYDROLASE-RELATED DOMAIN-CONTAINING PROTEIN"/>
    <property type="match status" value="1"/>
</dbReference>
<keyword evidence="3" id="KW-0378">Hydrolase</keyword>
<keyword evidence="4" id="KW-1185">Reference proteome</keyword>
<organism evidence="3 4">
    <name type="scientific">Phyllobacterium trifolii</name>
    <dbReference type="NCBI Taxonomy" id="300193"/>
    <lineage>
        <taxon>Bacteria</taxon>
        <taxon>Pseudomonadati</taxon>
        <taxon>Pseudomonadota</taxon>
        <taxon>Alphaproteobacteria</taxon>
        <taxon>Hyphomicrobiales</taxon>
        <taxon>Phyllobacteriaceae</taxon>
        <taxon>Phyllobacterium</taxon>
    </lineage>
</organism>
<dbReference type="InterPro" id="IPR032466">
    <property type="entry name" value="Metal_Hydrolase"/>
</dbReference>
<protein>
    <submittedName>
        <fullName evidence="3">Putative TIM-barrel fold metal-dependent hydrolase</fullName>
    </submittedName>
</protein>
<sequence>MPHMPIIDTHLHLIDQSVLSYPWLSGTEALNRNFLYEKYAVQAHRVGITHALHMEVDVAPTDIQAETDYIVGLAKRGDSIIAGAISACRPEEHGFRVFLERQQINPLVKGFRRVLHVMPDNLSEDPLFRENIQKLGGTGLTFDLCVLPRQIDKAIALVDLAPDVQFILDHCGVPDIKAGALDEWRGKISDIAKRPNVTAKISGVVAYADAETWRVETLAPYVNHVIESFGWDRLVWGSDWPVCTLGGGLATWVAATHALLSGCSQDEKTKLFSGNARRIWNLN</sequence>